<protein>
    <submittedName>
        <fullName evidence="2">MBL fold metallo-hydrolase</fullName>
    </submittedName>
</protein>
<evidence type="ECO:0000313" key="2">
    <source>
        <dbReference type="EMBL" id="MFD1677524.1"/>
    </source>
</evidence>
<dbReference type="RefSeq" id="WP_377945414.1">
    <property type="nucleotide sequence ID" value="NZ_JBHUCX010000092.1"/>
</dbReference>
<name>A0ABW4JN42_9BACL</name>
<reference evidence="3" key="1">
    <citation type="journal article" date="2019" name="Int. J. Syst. Evol. Microbiol.">
        <title>The Global Catalogue of Microorganisms (GCM) 10K type strain sequencing project: providing services to taxonomists for standard genome sequencing and annotation.</title>
        <authorList>
            <consortium name="The Broad Institute Genomics Platform"/>
            <consortium name="The Broad Institute Genome Sequencing Center for Infectious Disease"/>
            <person name="Wu L."/>
            <person name="Ma J."/>
        </authorList>
    </citation>
    <scope>NUCLEOTIDE SEQUENCE [LARGE SCALE GENOMIC DNA]</scope>
    <source>
        <strain evidence="3">CGMCC 1.12286</strain>
    </source>
</reference>
<dbReference type="InterPro" id="IPR037482">
    <property type="entry name" value="ST1585_MBL-fold"/>
</dbReference>
<dbReference type="SMART" id="SM00849">
    <property type="entry name" value="Lactamase_B"/>
    <property type="match status" value="1"/>
</dbReference>
<keyword evidence="3" id="KW-1185">Reference proteome</keyword>
<evidence type="ECO:0000313" key="3">
    <source>
        <dbReference type="Proteomes" id="UP001597079"/>
    </source>
</evidence>
<dbReference type="CDD" id="cd07726">
    <property type="entry name" value="ST1585-like_MBL-fold"/>
    <property type="match status" value="1"/>
</dbReference>
<dbReference type="PANTHER" id="PTHR42951">
    <property type="entry name" value="METALLO-BETA-LACTAMASE DOMAIN-CONTAINING"/>
    <property type="match status" value="1"/>
</dbReference>
<feature type="domain" description="Metallo-beta-lactamase" evidence="1">
    <location>
        <begin position="29"/>
        <end position="233"/>
    </location>
</feature>
<dbReference type="Proteomes" id="UP001597079">
    <property type="component" value="Unassembled WGS sequence"/>
</dbReference>
<comment type="caution">
    <text evidence="2">The sequence shown here is derived from an EMBL/GenBank/DDBJ whole genome shotgun (WGS) entry which is preliminary data.</text>
</comment>
<organism evidence="2 3">
    <name type="scientific">Alicyclobacillus fodiniaquatilis</name>
    <dbReference type="NCBI Taxonomy" id="1661150"/>
    <lineage>
        <taxon>Bacteria</taxon>
        <taxon>Bacillati</taxon>
        <taxon>Bacillota</taxon>
        <taxon>Bacilli</taxon>
        <taxon>Bacillales</taxon>
        <taxon>Alicyclobacillaceae</taxon>
        <taxon>Alicyclobacillus</taxon>
    </lineage>
</organism>
<dbReference type="Pfam" id="PF00753">
    <property type="entry name" value="Lactamase_B"/>
    <property type="match status" value="1"/>
</dbReference>
<sequence length="315" mass="34729">MTNANFPQPIEVAKDVWQIDVLERNTPKRTAAYLILDDAPTLIETGAANSHDALIHGLSALELRPADLAHVIVTHVHLDHAGGAGQMMAKATNADLVVHPRGARHMADPSKLWAGASEVYGERANSLFGAMVPVPADKIRTQAHGSKLAIGKRTLQFFDSPGHAKHHFTILDELSDALFAGDAVGICYPDALTHFGYDFILPSSSPIDFDPAAVHNTLTMLEQLPFTWVYHAHFGRSPKATAIEETGRWVDMFAALIEEIYTPDVEIDTIEQALRTLITTTLRSEGHALGDMSFLDMDMRLDAMGLKFYEEKRRR</sequence>
<dbReference type="PANTHER" id="PTHR42951:SF22">
    <property type="entry name" value="METALLO BETA-LACTAMASE SUPERFAMILY LIPOPROTEIN"/>
    <property type="match status" value="1"/>
</dbReference>
<proteinExistence type="predicted"/>
<accession>A0ABW4JN42</accession>
<gene>
    <name evidence="2" type="ORF">ACFSB2_22955</name>
</gene>
<dbReference type="InterPro" id="IPR036866">
    <property type="entry name" value="RibonucZ/Hydroxyglut_hydro"/>
</dbReference>
<dbReference type="Gene3D" id="3.60.15.10">
    <property type="entry name" value="Ribonuclease Z/Hydroxyacylglutathione hydrolase-like"/>
    <property type="match status" value="1"/>
</dbReference>
<dbReference type="SUPFAM" id="SSF56281">
    <property type="entry name" value="Metallo-hydrolase/oxidoreductase"/>
    <property type="match status" value="1"/>
</dbReference>
<dbReference type="InterPro" id="IPR001279">
    <property type="entry name" value="Metallo-B-lactamas"/>
</dbReference>
<dbReference type="EMBL" id="JBHUCX010000092">
    <property type="protein sequence ID" value="MFD1677524.1"/>
    <property type="molecule type" value="Genomic_DNA"/>
</dbReference>
<dbReference type="InterPro" id="IPR050855">
    <property type="entry name" value="NDM-1-like"/>
</dbReference>
<evidence type="ECO:0000259" key="1">
    <source>
        <dbReference type="SMART" id="SM00849"/>
    </source>
</evidence>